<dbReference type="PANTHER" id="PTHR47926:SF533">
    <property type="entry name" value="DYW DOMAIN-CONTAINING PROTEIN"/>
    <property type="match status" value="1"/>
</dbReference>
<evidence type="ECO:0000313" key="3">
    <source>
        <dbReference type="EMBL" id="EFJ20194.1"/>
    </source>
</evidence>
<dbReference type="PANTHER" id="PTHR47926">
    <property type="entry name" value="PENTATRICOPEPTIDE REPEAT-CONTAINING PROTEIN"/>
    <property type="match status" value="1"/>
</dbReference>
<evidence type="ECO:0000313" key="4">
    <source>
        <dbReference type="Proteomes" id="UP000001514"/>
    </source>
</evidence>
<accession>D8S5L7</accession>
<reference evidence="3 4" key="1">
    <citation type="journal article" date="2011" name="Science">
        <title>The Selaginella genome identifies genetic changes associated with the evolution of vascular plants.</title>
        <authorList>
            <person name="Banks J.A."/>
            <person name="Nishiyama T."/>
            <person name="Hasebe M."/>
            <person name="Bowman J.L."/>
            <person name="Gribskov M."/>
            <person name="dePamphilis C."/>
            <person name="Albert V.A."/>
            <person name="Aono N."/>
            <person name="Aoyama T."/>
            <person name="Ambrose B.A."/>
            <person name="Ashton N.W."/>
            <person name="Axtell M.J."/>
            <person name="Barker E."/>
            <person name="Barker M.S."/>
            <person name="Bennetzen J.L."/>
            <person name="Bonawitz N.D."/>
            <person name="Chapple C."/>
            <person name="Cheng C."/>
            <person name="Correa L.G."/>
            <person name="Dacre M."/>
            <person name="DeBarry J."/>
            <person name="Dreyer I."/>
            <person name="Elias M."/>
            <person name="Engstrom E.M."/>
            <person name="Estelle M."/>
            <person name="Feng L."/>
            <person name="Finet C."/>
            <person name="Floyd S.K."/>
            <person name="Frommer W.B."/>
            <person name="Fujita T."/>
            <person name="Gramzow L."/>
            <person name="Gutensohn M."/>
            <person name="Harholt J."/>
            <person name="Hattori M."/>
            <person name="Heyl A."/>
            <person name="Hirai T."/>
            <person name="Hiwatashi Y."/>
            <person name="Ishikawa M."/>
            <person name="Iwata M."/>
            <person name="Karol K.G."/>
            <person name="Koehler B."/>
            <person name="Kolukisaoglu U."/>
            <person name="Kubo M."/>
            <person name="Kurata T."/>
            <person name="Lalonde S."/>
            <person name="Li K."/>
            <person name="Li Y."/>
            <person name="Litt A."/>
            <person name="Lyons E."/>
            <person name="Manning G."/>
            <person name="Maruyama T."/>
            <person name="Michael T.P."/>
            <person name="Mikami K."/>
            <person name="Miyazaki S."/>
            <person name="Morinaga S."/>
            <person name="Murata T."/>
            <person name="Mueller-Roeber B."/>
            <person name="Nelson D.R."/>
            <person name="Obara M."/>
            <person name="Oguri Y."/>
            <person name="Olmstead R.G."/>
            <person name="Onodera N."/>
            <person name="Petersen B.L."/>
            <person name="Pils B."/>
            <person name="Prigge M."/>
            <person name="Rensing S.A."/>
            <person name="Riano-Pachon D.M."/>
            <person name="Roberts A.W."/>
            <person name="Sato Y."/>
            <person name="Scheller H.V."/>
            <person name="Schulz B."/>
            <person name="Schulz C."/>
            <person name="Shakirov E.V."/>
            <person name="Shibagaki N."/>
            <person name="Shinohara N."/>
            <person name="Shippen D.E."/>
            <person name="Soerensen I."/>
            <person name="Sotooka R."/>
            <person name="Sugimoto N."/>
            <person name="Sugita M."/>
            <person name="Sumikawa N."/>
            <person name="Tanurdzic M."/>
            <person name="Theissen G."/>
            <person name="Ulvskov P."/>
            <person name="Wakazuki S."/>
            <person name="Weng J.K."/>
            <person name="Willats W.W."/>
            <person name="Wipf D."/>
            <person name="Wolf P.G."/>
            <person name="Yang L."/>
            <person name="Zimmer A.D."/>
            <person name="Zhu Q."/>
            <person name="Mitros T."/>
            <person name="Hellsten U."/>
            <person name="Loque D."/>
            <person name="Otillar R."/>
            <person name="Salamov A."/>
            <person name="Schmutz J."/>
            <person name="Shapiro H."/>
            <person name="Lindquist E."/>
            <person name="Lucas S."/>
            <person name="Rokhsar D."/>
            <person name="Grigoriev I.V."/>
        </authorList>
    </citation>
    <scope>NUCLEOTIDE SEQUENCE [LARGE SCALE GENOMIC DNA]</scope>
</reference>
<dbReference type="STRING" id="88036.D8S5L7"/>
<dbReference type="Gramene" id="EFJ20194">
    <property type="protein sequence ID" value="EFJ20194"/>
    <property type="gene ID" value="SELMODRAFT_109285"/>
</dbReference>
<dbReference type="Pfam" id="PF13041">
    <property type="entry name" value="PPR_2"/>
    <property type="match status" value="1"/>
</dbReference>
<dbReference type="KEGG" id="smo:SELMODRAFT_109285"/>
<dbReference type="FunFam" id="1.25.40.10:FF:000158">
    <property type="entry name" value="pentatricopeptide repeat-containing protein At2g33680"/>
    <property type="match status" value="1"/>
</dbReference>
<dbReference type="OMA" id="KHGDAMV"/>
<organism evidence="4">
    <name type="scientific">Selaginella moellendorffii</name>
    <name type="common">Spikemoss</name>
    <dbReference type="NCBI Taxonomy" id="88036"/>
    <lineage>
        <taxon>Eukaryota</taxon>
        <taxon>Viridiplantae</taxon>
        <taxon>Streptophyta</taxon>
        <taxon>Embryophyta</taxon>
        <taxon>Tracheophyta</taxon>
        <taxon>Lycopodiopsida</taxon>
        <taxon>Selaginellales</taxon>
        <taxon>Selaginellaceae</taxon>
        <taxon>Selaginella</taxon>
    </lineage>
</organism>
<feature type="repeat" description="PPR" evidence="2">
    <location>
        <begin position="76"/>
        <end position="106"/>
    </location>
</feature>
<dbReference type="FunCoup" id="D8S5L7">
    <property type="interactions" value="423"/>
</dbReference>
<keyword evidence="1" id="KW-0677">Repeat</keyword>
<dbReference type="Pfam" id="PF20431">
    <property type="entry name" value="E_motif"/>
    <property type="match status" value="1"/>
</dbReference>
<dbReference type="InParanoid" id="D8S5L7"/>
<gene>
    <name evidence="3" type="ORF">SELMODRAFT_109285</name>
</gene>
<dbReference type="Gene3D" id="1.25.40.10">
    <property type="entry name" value="Tetratricopeptide repeat domain"/>
    <property type="match status" value="2"/>
</dbReference>
<evidence type="ECO:0000256" key="1">
    <source>
        <dbReference type="ARBA" id="ARBA00022737"/>
    </source>
</evidence>
<dbReference type="NCBIfam" id="TIGR00756">
    <property type="entry name" value="PPR"/>
    <property type="match status" value="3"/>
</dbReference>
<dbReference type="Proteomes" id="UP000001514">
    <property type="component" value="Unassembled WGS sequence"/>
</dbReference>
<dbReference type="HOGENOM" id="CLU_002706_0_0_1"/>
<evidence type="ECO:0000256" key="2">
    <source>
        <dbReference type="PROSITE-ProRule" id="PRU00708"/>
    </source>
</evidence>
<dbReference type="GO" id="GO:0009451">
    <property type="term" value="P:RNA modification"/>
    <property type="evidence" value="ECO:0000318"/>
    <property type="project" value="GO_Central"/>
</dbReference>
<dbReference type="InterPro" id="IPR011990">
    <property type="entry name" value="TPR-like_helical_dom_sf"/>
</dbReference>
<protein>
    <recommendedName>
        <fullName evidence="5">Pentacotripeptide-repeat region of PRORP domain-containing protein</fullName>
    </recommendedName>
</protein>
<keyword evidence="4" id="KW-1185">Reference proteome</keyword>
<dbReference type="eggNOG" id="KOG4197">
    <property type="taxonomic scope" value="Eukaryota"/>
</dbReference>
<evidence type="ECO:0008006" key="5">
    <source>
        <dbReference type="Google" id="ProtNLM"/>
    </source>
</evidence>
<dbReference type="GO" id="GO:0003723">
    <property type="term" value="F:RNA binding"/>
    <property type="evidence" value="ECO:0007669"/>
    <property type="project" value="InterPro"/>
</dbReference>
<dbReference type="PROSITE" id="PS51375">
    <property type="entry name" value="PPR"/>
    <property type="match status" value="3"/>
</dbReference>
<dbReference type="InterPro" id="IPR046848">
    <property type="entry name" value="E_motif"/>
</dbReference>
<dbReference type="EMBL" id="GL377603">
    <property type="protein sequence ID" value="EFJ20194.1"/>
    <property type="molecule type" value="Genomic_DNA"/>
</dbReference>
<sequence length="359" mass="39451">MLLDGIGPDCVTFSTVVSSCSSSRDLARGKLFHGLVVESGNESDLFVGNALVEMYRKCGSIEGAREMFFRMERRDNSVVENALVSMYVKCGSLQEARKIFDGMEHRNVITWTAMVAAFAELGKCKETLVLFQKMQAEGVKPNKVTLSAIVNWCAQLGSDTKSSKLVEMCVEEAGLELELIVANALLNLYAKSARLRQAFRLFNRMPQRDSLSWNLVISSHAQHGFASESLLLFQRMKQEGMKPDGVTFLNIIAACGHCGEVEEGCRHFGCLEREYGISPTAEQRGCVVDLLGRAGRIVEAREFIAKNGLHSSVPAWMSVLGACRALGNVEEGKAAADKLVDLDPQNSASYVMLSNLYAR</sequence>
<dbReference type="FunFam" id="1.25.40.10:FF:000196">
    <property type="entry name" value="Pentatricopeptide repeat-containing protein At4g14850"/>
    <property type="match status" value="1"/>
</dbReference>
<dbReference type="InterPro" id="IPR002885">
    <property type="entry name" value="PPR_rpt"/>
</dbReference>
<dbReference type="Pfam" id="PF01535">
    <property type="entry name" value="PPR"/>
    <property type="match status" value="3"/>
</dbReference>
<feature type="repeat" description="PPR" evidence="2">
    <location>
        <begin position="209"/>
        <end position="243"/>
    </location>
</feature>
<dbReference type="InterPro" id="IPR046960">
    <property type="entry name" value="PPR_At4g14850-like_plant"/>
</dbReference>
<proteinExistence type="predicted"/>
<feature type="repeat" description="PPR" evidence="2">
    <location>
        <begin position="107"/>
        <end position="141"/>
    </location>
</feature>
<dbReference type="GO" id="GO:0048731">
    <property type="term" value="P:system development"/>
    <property type="evidence" value="ECO:0007669"/>
    <property type="project" value="UniProtKB-ARBA"/>
</dbReference>
<dbReference type="AlphaFoldDB" id="D8S5L7"/>
<name>D8S5L7_SELML</name>